<dbReference type="CDD" id="cd04182">
    <property type="entry name" value="GT_2_like_f"/>
    <property type="match status" value="1"/>
</dbReference>
<proteinExistence type="predicted"/>
<dbReference type="AlphaFoldDB" id="A0A7K1TKT5"/>
<gene>
    <name evidence="2" type="ORF">GO988_20445</name>
</gene>
<dbReference type="Pfam" id="PF12804">
    <property type="entry name" value="NTP_transf_3"/>
    <property type="match status" value="1"/>
</dbReference>
<dbReference type="PANTHER" id="PTHR43777:SF1">
    <property type="entry name" value="MOLYBDENUM COFACTOR CYTIDYLYLTRANSFERASE"/>
    <property type="match status" value="1"/>
</dbReference>
<keyword evidence="2" id="KW-0808">Transferase</keyword>
<evidence type="ECO:0000313" key="3">
    <source>
        <dbReference type="Proteomes" id="UP000441336"/>
    </source>
</evidence>
<feature type="domain" description="MobA-like NTP transferase" evidence="1">
    <location>
        <begin position="12"/>
        <end position="180"/>
    </location>
</feature>
<name>A0A7K1TKT5_9BACT</name>
<dbReference type="GO" id="GO:0016779">
    <property type="term" value="F:nucleotidyltransferase activity"/>
    <property type="evidence" value="ECO:0007669"/>
    <property type="project" value="UniProtKB-ARBA"/>
</dbReference>
<accession>A0A7K1TKT5</accession>
<organism evidence="2 3">
    <name type="scientific">Hymenobacter ginkgonis</name>
    <dbReference type="NCBI Taxonomy" id="2682976"/>
    <lineage>
        <taxon>Bacteria</taxon>
        <taxon>Pseudomonadati</taxon>
        <taxon>Bacteroidota</taxon>
        <taxon>Cytophagia</taxon>
        <taxon>Cytophagales</taxon>
        <taxon>Hymenobacteraceae</taxon>
        <taxon>Hymenobacter</taxon>
    </lineage>
</organism>
<evidence type="ECO:0000259" key="1">
    <source>
        <dbReference type="Pfam" id="PF12804"/>
    </source>
</evidence>
<reference evidence="2 3" key="1">
    <citation type="submission" date="2019-12" db="EMBL/GenBank/DDBJ databases">
        <title>Hymenobacter sp. HMF4947 Genome sequencing and assembly.</title>
        <authorList>
            <person name="Kang H."/>
            <person name="Cha I."/>
            <person name="Kim H."/>
            <person name="Joh K."/>
        </authorList>
    </citation>
    <scope>NUCLEOTIDE SEQUENCE [LARGE SCALE GENOMIC DNA]</scope>
    <source>
        <strain evidence="2 3">HMF4947</strain>
    </source>
</reference>
<dbReference type="InterPro" id="IPR029044">
    <property type="entry name" value="Nucleotide-diphossugar_trans"/>
</dbReference>
<dbReference type="RefSeq" id="WP_157569096.1">
    <property type="nucleotide sequence ID" value="NZ_WQKZ01000006.1"/>
</dbReference>
<protein>
    <submittedName>
        <fullName evidence="2">NTP transferase domain-containing protein</fullName>
    </submittedName>
</protein>
<dbReference type="PANTHER" id="PTHR43777">
    <property type="entry name" value="MOLYBDENUM COFACTOR CYTIDYLYLTRANSFERASE"/>
    <property type="match status" value="1"/>
</dbReference>
<dbReference type="Proteomes" id="UP000441336">
    <property type="component" value="Unassembled WGS sequence"/>
</dbReference>
<evidence type="ECO:0000313" key="2">
    <source>
        <dbReference type="EMBL" id="MVN78711.1"/>
    </source>
</evidence>
<keyword evidence="3" id="KW-1185">Reference proteome</keyword>
<sequence>MHHDPTATVGLLLLAAGSSSRLARPKQLLPYQGQTLLRHAAEVAAATPCRPLVLVTGALHDELLPEIDGLPFHVVRNDNWADGMGGSIAAGLAELETAAETAALPAQVDAVVVILCDQPLLTPEVIGELIVQFQATGQPVVASAYAGTQGVPALFSRAIFPQLLELRGAAGARELLQQYAHLPTVDFPGGATDVDTVAQYEALSK</sequence>
<dbReference type="InterPro" id="IPR025877">
    <property type="entry name" value="MobA-like_NTP_Trfase"/>
</dbReference>
<comment type="caution">
    <text evidence="2">The sequence shown here is derived from an EMBL/GenBank/DDBJ whole genome shotgun (WGS) entry which is preliminary data.</text>
</comment>
<dbReference type="EMBL" id="WQKZ01000006">
    <property type="protein sequence ID" value="MVN78711.1"/>
    <property type="molecule type" value="Genomic_DNA"/>
</dbReference>
<dbReference type="SUPFAM" id="SSF53448">
    <property type="entry name" value="Nucleotide-diphospho-sugar transferases"/>
    <property type="match status" value="1"/>
</dbReference>
<dbReference type="Gene3D" id="3.90.550.10">
    <property type="entry name" value="Spore Coat Polysaccharide Biosynthesis Protein SpsA, Chain A"/>
    <property type="match status" value="1"/>
</dbReference>